<evidence type="ECO:0000313" key="2">
    <source>
        <dbReference type="EMBL" id="MBB4686699.1"/>
    </source>
</evidence>
<dbReference type="Pfam" id="PF01494">
    <property type="entry name" value="FAD_binding_3"/>
    <property type="match status" value="1"/>
</dbReference>
<dbReference type="RefSeq" id="WP_184781523.1">
    <property type="nucleotide sequence ID" value="NZ_JACHMG010000001.1"/>
</dbReference>
<dbReference type="Gene3D" id="3.50.50.60">
    <property type="entry name" value="FAD/NAD(P)-binding domain"/>
    <property type="match status" value="1"/>
</dbReference>
<accession>A0A840IYW4</accession>
<dbReference type="GO" id="GO:0071949">
    <property type="term" value="F:FAD binding"/>
    <property type="evidence" value="ECO:0007669"/>
    <property type="project" value="InterPro"/>
</dbReference>
<dbReference type="PANTHER" id="PTHR43422">
    <property type="entry name" value="THIAMINE THIAZOLE SYNTHASE"/>
    <property type="match status" value="1"/>
</dbReference>
<gene>
    <name evidence="2" type="ORF">BJY18_004184</name>
</gene>
<proteinExistence type="predicted"/>
<dbReference type="SUPFAM" id="SSF51905">
    <property type="entry name" value="FAD/NAD(P)-binding domain"/>
    <property type="match status" value="1"/>
</dbReference>
<dbReference type="PANTHER" id="PTHR43422:SF3">
    <property type="entry name" value="THIAMINE THIAZOLE SYNTHASE"/>
    <property type="match status" value="1"/>
</dbReference>
<dbReference type="AlphaFoldDB" id="A0A840IYW4"/>
<keyword evidence="3" id="KW-1185">Reference proteome</keyword>
<dbReference type="InterPro" id="IPR036188">
    <property type="entry name" value="FAD/NAD-bd_sf"/>
</dbReference>
<organism evidence="2 3">
    <name type="scientific">Amycolatopsis jiangsuensis</name>
    <dbReference type="NCBI Taxonomy" id="1181879"/>
    <lineage>
        <taxon>Bacteria</taxon>
        <taxon>Bacillati</taxon>
        <taxon>Actinomycetota</taxon>
        <taxon>Actinomycetes</taxon>
        <taxon>Pseudonocardiales</taxon>
        <taxon>Pseudonocardiaceae</taxon>
        <taxon>Amycolatopsis</taxon>
    </lineage>
</organism>
<dbReference type="EMBL" id="JACHMG010000001">
    <property type="protein sequence ID" value="MBB4686699.1"/>
    <property type="molecule type" value="Genomic_DNA"/>
</dbReference>
<sequence length="446" mass="48476">MTDGTAVVIGASLAGLVAARALSDTFAEVVLVDRDALPARVENRRGVPQGKHLHGLLARGLQSLEELFPGFADEMVAAGALRGDLQSDLHWYVDGYQLKPVSSGLIGIASSRPLLESTVRARVERLPGVKVLDNHDVLSLLTGQRKVTGVVMRSRVDGAEPVEVEADLVVDASGRGSRTPIWLAEMGYAPPEETKMAVDTTYVTRAYEPKPGRPYGVLGVTVAAFPGSPRSGFLLKQENNRYVLTTGGVYGLRPPTDDAGLLEFAKALPTRAFTEFLSTATRVGEPVTMRYPASSRRYYEKLTEFPDGYLVVGDAVCSFNPVYGQGMTVAMAEGEILRDLLKDGRHELARRFFAEAAKLVETAWSVSSGGDLRFPESGTKLPPQARLLNHYLHRVYRVAAGDTTVATAFLRVINLIDSPDKMLAPAVFRRVFRRLPRASPAADRRA</sequence>
<protein>
    <submittedName>
        <fullName evidence="2">2-polyprenyl-6-methoxyphenol hydroxylase-like FAD-dependent oxidoreductase</fullName>
    </submittedName>
</protein>
<dbReference type="InterPro" id="IPR002938">
    <property type="entry name" value="FAD-bd"/>
</dbReference>
<comment type="caution">
    <text evidence="2">The sequence shown here is derived from an EMBL/GenBank/DDBJ whole genome shotgun (WGS) entry which is preliminary data.</text>
</comment>
<reference evidence="2 3" key="1">
    <citation type="submission" date="2020-08" db="EMBL/GenBank/DDBJ databases">
        <title>Sequencing the genomes of 1000 actinobacteria strains.</title>
        <authorList>
            <person name="Klenk H.-P."/>
        </authorList>
    </citation>
    <scope>NUCLEOTIDE SEQUENCE [LARGE SCALE GENOMIC DNA]</scope>
    <source>
        <strain evidence="2 3">DSM 45859</strain>
    </source>
</reference>
<feature type="domain" description="FAD-binding" evidence="1">
    <location>
        <begin position="6"/>
        <end position="333"/>
    </location>
</feature>
<name>A0A840IYW4_9PSEU</name>
<dbReference type="Proteomes" id="UP000581769">
    <property type="component" value="Unassembled WGS sequence"/>
</dbReference>
<evidence type="ECO:0000259" key="1">
    <source>
        <dbReference type="Pfam" id="PF01494"/>
    </source>
</evidence>
<evidence type="ECO:0000313" key="3">
    <source>
        <dbReference type="Proteomes" id="UP000581769"/>
    </source>
</evidence>